<keyword evidence="1" id="KW-0812">Transmembrane</keyword>
<dbReference type="EMBL" id="GBRH01190052">
    <property type="protein sequence ID" value="JAE07844.1"/>
    <property type="molecule type" value="Transcribed_RNA"/>
</dbReference>
<keyword evidence="1" id="KW-1133">Transmembrane helix</keyword>
<organism evidence="2">
    <name type="scientific">Arundo donax</name>
    <name type="common">Giant reed</name>
    <name type="synonym">Donax arundinaceus</name>
    <dbReference type="NCBI Taxonomy" id="35708"/>
    <lineage>
        <taxon>Eukaryota</taxon>
        <taxon>Viridiplantae</taxon>
        <taxon>Streptophyta</taxon>
        <taxon>Embryophyta</taxon>
        <taxon>Tracheophyta</taxon>
        <taxon>Spermatophyta</taxon>
        <taxon>Magnoliopsida</taxon>
        <taxon>Liliopsida</taxon>
        <taxon>Poales</taxon>
        <taxon>Poaceae</taxon>
        <taxon>PACMAD clade</taxon>
        <taxon>Arundinoideae</taxon>
        <taxon>Arundineae</taxon>
        <taxon>Arundo</taxon>
    </lineage>
</organism>
<reference evidence="2" key="1">
    <citation type="submission" date="2014-09" db="EMBL/GenBank/DDBJ databases">
        <authorList>
            <person name="Magalhaes I.L.F."/>
            <person name="Oliveira U."/>
            <person name="Santos F.R."/>
            <person name="Vidigal T.H.D.A."/>
            <person name="Brescovit A.D."/>
            <person name="Santos A.J."/>
        </authorList>
    </citation>
    <scope>NUCLEOTIDE SEQUENCE</scope>
    <source>
        <tissue evidence="2">Shoot tissue taken approximately 20 cm above the soil surface</tissue>
    </source>
</reference>
<proteinExistence type="predicted"/>
<evidence type="ECO:0000256" key="1">
    <source>
        <dbReference type="SAM" id="Phobius"/>
    </source>
</evidence>
<protein>
    <submittedName>
        <fullName evidence="2">Uncharacterized protein</fullName>
    </submittedName>
</protein>
<reference evidence="2" key="2">
    <citation type="journal article" date="2015" name="Data Brief">
        <title>Shoot transcriptome of the giant reed, Arundo donax.</title>
        <authorList>
            <person name="Barrero R.A."/>
            <person name="Guerrero F.D."/>
            <person name="Moolhuijzen P."/>
            <person name="Goolsby J.A."/>
            <person name="Tidwell J."/>
            <person name="Bellgard S.E."/>
            <person name="Bellgard M.I."/>
        </authorList>
    </citation>
    <scope>NUCLEOTIDE SEQUENCE</scope>
    <source>
        <tissue evidence="2">Shoot tissue taken approximately 20 cm above the soil surface</tissue>
    </source>
</reference>
<dbReference type="AlphaFoldDB" id="A0A0A9F9E7"/>
<name>A0A0A9F9E7_ARUDO</name>
<keyword evidence="1" id="KW-0472">Membrane</keyword>
<feature type="transmembrane region" description="Helical" evidence="1">
    <location>
        <begin position="24"/>
        <end position="45"/>
    </location>
</feature>
<sequence length="62" mass="6840">MATSSSKSPHLTNTPINWRGEPSISRFLVCCLTVTIIAPPIYTAIFHRHKCVRVPTGSKTDT</sequence>
<evidence type="ECO:0000313" key="2">
    <source>
        <dbReference type="EMBL" id="JAE07844.1"/>
    </source>
</evidence>
<accession>A0A0A9F9E7</accession>